<accession>A0AAV7T2V1</accession>
<dbReference type="EMBL" id="JANPWB010000007">
    <property type="protein sequence ID" value="KAJ1170327.1"/>
    <property type="molecule type" value="Genomic_DNA"/>
</dbReference>
<evidence type="ECO:0000313" key="2">
    <source>
        <dbReference type="EMBL" id="KAJ1170327.1"/>
    </source>
</evidence>
<feature type="region of interest" description="Disordered" evidence="1">
    <location>
        <begin position="1"/>
        <end position="93"/>
    </location>
</feature>
<evidence type="ECO:0000256" key="1">
    <source>
        <dbReference type="SAM" id="MobiDB-lite"/>
    </source>
</evidence>
<protein>
    <submittedName>
        <fullName evidence="2">Uncharacterized protein</fullName>
    </submittedName>
</protein>
<feature type="compositionally biased region" description="Basic and acidic residues" evidence="1">
    <location>
        <begin position="19"/>
        <end position="43"/>
    </location>
</feature>
<dbReference type="Proteomes" id="UP001066276">
    <property type="component" value="Chromosome 4_1"/>
</dbReference>
<evidence type="ECO:0000313" key="3">
    <source>
        <dbReference type="Proteomes" id="UP001066276"/>
    </source>
</evidence>
<name>A0AAV7T2V1_PLEWA</name>
<keyword evidence="3" id="KW-1185">Reference proteome</keyword>
<reference evidence="2" key="1">
    <citation type="journal article" date="2022" name="bioRxiv">
        <title>Sequencing and chromosome-scale assembly of the giantPleurodeles waltlgenome.</title>
        <authorList>
            <person name="Brown T."/>
            <person name="Elewa A."/>
            <person name="Iarovenko S."/>
            <person name="Subramanian E."/>
            <person name="Araus A.J."/>
            <person name="Petzold A."/>
            <person name="Susuki M."/>
            <person name="Suzuki K.-i.T."/>
            <person name="Hayashi T."/>
            <person name="Toyoda A."/>
            <person name="Oliveira C."/>
            <person name="Osipova E."/>
            <person name="Leigh N.D."/>
            <person name="Simon A."/>
            <person name="Yun M.H."/>
        </authorList>
    </citation>
    <scope>NUCLEOTIDE SEQUENCE</scope>
    <source>
        <strain evidence="2">20211129_DDA</strain>
        <tissue evidence="2">Liver</tissue>
    </source>
</reference>
<sequence>MCAPPIITVYDPSPNLESGETKWRPREDARLKAGRQRRTEEPHNIGTVRSHRSTGIAPGTCAGPGSAIRTSGKGDRRREPGRRARPRGDVGET</sequence>
<comment type="caution">
    <text evidence="2">The sequence shown here is derived from an EMBL/GenBank/DDBJ whole genome shotgun (WGS) entry which is preliminary data.</text>
</comment>
<dbReference type="AlphaFoldDB" id="A0AAV7T2V1"/>
<organism evidence="2 3">
    <name type="scientific">Pleurodeles waltl</name>
    <name type="common">Iberian ribbed newt</name>
    <dbReference type="NCBI Taxonomy" id="8319"/>
    <lineage>
        <taxon>Eukaryota</taxon>
        <taxon>Metazoa</taxon>
        <taxon>Chordata</taxon>
        <taxon>Craniata</taxon>
        <taxon>Vertebrata</taxon>
        <taxon>Euteleostomi</taxon>
        <taxon>Amphibia</taxon>
        <taxon>Batrachia</taxon>
        <taxon>Caudata</taxon>
        <taxon>Salamandroidea</taxon>
        <taxon>Salamandridae</taxon>
        <taxon>Pleurodelinae</taxon>
        <taxon>Pleurodeles</taxon>
    </lineage>
</organism>
<feature type="compositionally biased region" description="Basic and acidic residues" evidence="1">
    <location>
        <begin position="72"/>
        <end position="93"/>
    </location>
</feature>
<gene>
    <name evidence="2" type="ORF">NDU88_002205</name>
</gene>
<proteinExistence type="predicted"/>